<feature type="domain" description="GFO/IDH/MocA-like oxidoreductase" evidence="2">
    <location>
        <begin position="128"/>
        <end position="241"/>
    </location>
</feature>
<dbReference type="GO" id="GO:0000166">
    <property type="term" value="F:nucleotide binding"/>
    <property type="evidence" value="ECO:0007669"/>
    <property type="project" value="InterPro"/>
</dbReference>
<dbReference type="AlphaFoldDB" id="A0A6J6UA26"/>
<dbReference type="SUPFAM" id="SSF55347">
    <property type="entry name" value="Glyceraldehyde-3-phosphate dehydrogenase-like, C-terminal domain"/>
    <property type="match status" value="1"/>
</dbReference>
<dbReference type="SUPFAM" id="SSF51735">
    <property type="entry name" value="NAD(P)-binding Rossmann-fold domains"/>
    <property type="match status" value="1"/>
</dbReference>
<organism evidence="3">
    <name type="scientific">freshwater metagenome</name>
    <dbReference type="NCBI Taxonomy" id="449393"/>
    <lineage>
        <taxon>unclassified sequences</taxon>
        <taxon>metagenomes</taxon>
        <taxon>ecological metagenomes</taxon>
    </lineage>
</organism>
<dbReference type="Pfam" id="PF22725">
    <property type="entry name" value="GFO_IDH_MocA_C3"/>
    <property type="match status" value="1"/>
</dbReference>
<gene>
    <name evidence="3" type="ORF">UFOPK2844_00798</name>
</gene>
<dbReference type="InterPro" id="IPR051450">
    <property type="entry name" value="Gfo/Idh/MocA_Oxidoreductases"/>
</dbReference>
<dbReference type="Gene3D" id="3.40.50.720">
    <property type="entry name" value="NAD(P)-binding Rossmann-like Domain"/>
    <property type="match status" value="1"/>
</dbReference>
<evidence type="ECO:0000259" key="1">
    <source>
        <dbReference type="Pfam" id="PF01408"/>
    </source>
</evidence>
<accession>A0A6J6UA26</accession>
<dbReference type="Pfam" id="PF01408">
    <property type="entry name" value="GFO_IDH_MocA"/>
    <property type="match status" value="1"/>
</dbReference>
<proteinExistence type="predicted"/>
<dbReference type="InterPro" id="IPR000683">
    <property type="entry name" value="Gfo/Idh/MocA-like_OxRdtase_N"/>
</dbReference>
<reference evidence="3" key="1">
    <citation type="submission" date="2020-05" db="EMBL/GenBank/DDBJ databases">
        <authorList>
            <person name="Chiriac C."/>
            <person name="Salcher M."/>
            <person name="Ghai R."/>
            <person name="Kavagutti S V."/>
        </authorList>
    </citation>
    <scope>NUCLEOTIDE SEQUENCE</scope>
</reference>
<dbReference type="PANTHER" id="PTHR43377:SF1">
    <property type="entry name" value="BILIVERDIN REDUCTASE A"/>
    <property type="match status" value="1"/>
</dbReference>
<dbReference type="Gene3D" id="3.30.360.10">
    <property type="entry name" value="Dihydrodipicolinate Reductase, domain 2"/>
    <property type="match status" value="1"/>
</dbReference>
<sequence>MASIAIIGQGYMGNAHAGAWASAGQADSIKYICTPRPKEGSVPAAKNAKYVTDLDVILKDPDVKYVSVCTPTPTHKDIAVALLAAGKHVLLEKPVALTVADAKVVADAAAKSSGSLMVAHVVRFFLGYQKLREIHESGELGNLLSVHARRFSPKPTWATWLGDESQSGGMLVDFSIHDFDQLNMYLGKPIEVFAAQTSPTGPAEITVKYEGGGVGQVQSFMNAAEGVPFTSTIDLLGTAGIAHYEFSAISATEESSSGNNAGVNSWHVFSSKGNTVEHIATDDPYGRQVKYFFDQASSGGKYDLSPTPAAISALQVCLAAKASLKEGRPVSIA</sequence>
<evidence type="ECO:0000313" key="3">
    <source>
        <dbReference type="EMBL" id="CAB4756582.1"/>
    </source>
</evidence>
<dbReference type="InterPro" id="IPR036291">
    <property type="entry name" value="NAD(P)-bd_dom_sf"/>
</dbReference>
<name>A0A6J6UA26_9ZZZZ</name>
<evidence type="ECO:0000259" key="2">
    <source>
        <dbReference type="Pfam" id="PF22725"/>
    </source>
</evidence>
<dbReference type="PANTHER" id="PTHR43377">
    <property type="entry name" value="BILIVERDIN REDUCTASE A"/>
    <property type="match status" value="1"/>
</dbReference>
<protein>
    <submittedName>
        <fullName evidence="3">Unannotated protein</fullName>
    </submittedName>
</protein>
<dbReference type="EMBL" id="CAEZZG010000010">
    <property type="protein sequence ID" value="CAB4756582.1"/>
    <property type="molecule type" value="Genomic_DNA"/>
</dbReference>
<feature type="domain" description="Gfo/Idh/MocA-like oxidoreductase N-terminal" evidence="1">
    <location>
        <begin position="4"/>
        <end position="120"/>
    </location>
</feature>
<dbReference type="InterPro" id="IPR055170">
    <property type="entry name" value="GFO_IDH_MocA-like_dom"/>
</dbReference>